<gene>
    <name evidence="2" type="ORF">OMP38_27505</name>
</gene>
<dbReference type="PROSITE" id="PS50817">
    <property type="entry name" value="INTEIN_N_TER"/>
    <property type="match status" value="1"/>
</dbReference>
<dbReference type="SUPFAM" id="SSF51294">
    <property type="entry name" value="Hedgehog/intein (Hint) domain"/>
    <property type="match status" value="1"/>
</dbReference>
<dbReference type="Gene3D" id="2.60.120.380">
    <property type="match status" value="2"/>
</dbReference>
<dbReference type="EMBL" id="JAPDHZ010000006">
    <property type="protein sequence ID" value="MDG0794164.1"/>
    <property type="molecule type" value="Genomic_DNA"/>
</dbReference>
<dbReference type="PROSITE" id="PS50853">
    <property type="entry name" value="FN3"/>
    <property type="match status" value="1"/>
</dbReference>
<dbReference type="CDD" id="cd00063">
    <property type="entry name" value="FN3"/>
    <property type="match status" value="1"/>
</dbReference>
<comment type="caution">
    <text evidence="2">The sequence shown here is derived from an EMBL/GenBank/DDBJ whole genome shotgun (WGS) entry which is preliminary data.</text>
</comment>
<dbReference type="Pfam" id="PF00041">
    <property type="entry name" value="fn3"/>
    <property type="match status" value="1"/>
</dbReference>
<dbReference type="InterPro" id="IPR036116">
    <property type="entry name" value="FN3_sf"/>
</dbReference>
<dbReference type="InterPro" id="IPR006141">
    <property type="entry name" value="Intein_N"/>
</dbReference>
<dbReference type="CDD" id="cd00081">
    <property type="entry name" value="Hint"/>
    <property type="match status" value="1"/>
</dbReference>
<feature type="domain" description="Fibronectin type-III" evidence="1">
    <location>
        <begin position="272"/>
        <end position="357"/>
    </location>
</feature>
<proteinExistence type="predicted"/>
<dbReference type="GO" id="GO:0016539">
    <property type="term" value="P:intein-mediated protein splicing"/>
    <property type="evidence" value="ECO:0007669"/>
    <property type="project" value="InterPro"/>
</dbReference>
<keyword evidence="3" id="KW-1185">Reference proteome</keyword>
<protein>
    <submittedName>
        <fullName evidence="2">Polymorphic toxin-type HINT domain-containing protein</fullName>
    </submittedName>
</protein>
<dbReference type="SUPFAM" id="SSF49265">
    <property type="entry name" value="Fibronectin type III"/>
    <property type="match status" value="1"/>
</dbReference>
<dbReference type="SMART" id="SM00060">
    <property type="entry name" value="FN3"/>
    <property type="match status" value="1"/>
</dbReference>
<dbReference type="SMART" id="SM00306">
    <property type="entry name" value="HintN"/>
    <property type="match status" value="1"/>
</dbReference>
<dbReference type="Pfam" id="PF14412">
    <property type="entry name" value="AHH"/>
    <property type="match status" value="1"/>
</dbReference>
<sequence>MTDGDYAGAIPKSGSPYPYEGEYTSADTKDITVSYWGSANTTFPTYQLYNQAGYSGALYLTGSKYQLTQTQTGFRDSSYNGGFASYITFDDGAYSGALYTTGSPYVISGSYTPASSEYFTGSCNNTIVNTYRYGVLQNTTSGSCPSSYYINSNGYVGYIPNTGTVLTSNSGTCPTTAASCTQTKVYTASYGGTLSKSAVDTRTWRQDYRGTVTSYLYYQNYRGTVTRPESDTRKWVQSYAGNIYKAGTDNFYSYSVTLNVTTNTPDTTPPSAPINLFASNITASSVNLSWSASTDDVAVSGYTIYLNGSINRSVTGTSAQITNLVPGTTYQIYIRAYDSSSNYSGNSQIVSLTTLNADNSNAPILSLNSTVDVDLPAGIYNVYRFIPASSGAFRITTGPYGGTGASNDTYLEIYSDSALTNRLAYNDDSNSTLFSAISINLNGGTTYYVKLRHYSVNTGVHARLKVAQEISYETLLLDLPVDTDIAASMFKGFKFTPQVTGSYKIYTTYYGGTNTGSSNDTYLHLYSDSDMTNQLAANDDIAGGNTLFSQIVYTMNAGTTYYIKLRHYNTTTAVHARIGVASTITSFVPLDLSGNATKSVSKPAGASEYFSFSAPSSGKYRFFTSPYQGGSADNDTILTLFKDQNLSIPLATNNDIADNPYGAHFSKIEYNLVGGTVYYVQLQPGSSSLSLATDVTVEQDSDAEQALAAPVGWEQIYTNTLSSKFDVDFYRIDVSEPTDIHLNVTANKITLLDSSGNINGIFLPDNMDSFTLPTAGVYYAKVEYYDDGTAGASAAGVGTQAIQSYALSSKKSGVLYGSDSTTTQASYNYMDGTNAANYANIYYSYWDPHDSTLVQVYTQYGVLVYEETLGYRSGKVIGSGGYPVPSTYNWSWRGNLNRNTSLAYEYDTDGDSYPDKLLAPTGIYYVKIAPTDSPGSKHPTIQSLSVVNESNYLTKLIPAPPTKLKNGATITSQNKSKCAEICGKYFVKYVWDRTEGTGQALQYDTWYSSIYGLNGLQKFWRVTGDFIYNPNKSTMDNLQQLIDLGGMIPVFGIAADGLSTVMYLAKGDEISAGISAIAMIPFYGDGIMGAKLFRRAYADNPCFCFAAGTPVKTSLGEKPIESVQIGDLVLSKNDQTGEQSYKPVEAIFAREAEETWNIYAGGEKLTTTDRHPFWVEDRGWVLASDLKVGDLLENALGNPVPIDRVEIVQQHIKLYNFTVQDFHTYYVSSLGIWTHNAICLTAADYNVKNISQYDKRLTSVTTGNILAAEMKKAGFDMPDYLDNNIKGWSAHHIIAKTAGNNPFIAEAQAILGTHGIDINSAANGVWLPRKTGVPEVEVNGVYVSTHNGYHNGDYFEEVATRLRAVKTDYNKVLGVIEDIREELLTGVLKLGNV</sequence>
<dbReference type="CDD" id="cd20745">
    <property type="entry name" value="FIX_RhsA_AHH_HNH-like"/>
    <property type="match status" value="1"/>
</dbReference>
<dbReference type="InterPro" id="IPR003587">
    <property type="entry name" value="Hint_dom_N"/>
</dbReference>
<dbReference type="InterPro" id="IPR032871">
    <property type="entry name" value="AHH_dom_containing"/>
</dbReference>
<dbReference type="RefSeq" id="WP_277567931.1">
    <property type="nucleotide sequence ID" value="NZ_JAPDHZ010000006.1"/>
</dbReference>
<dbReference type="Gene3D" id="2.170.16.10">
    <property type="entry name" value="Hedgehog/Intein (Hint) domain"/>
    <property type="match status" value="1"/>
</dbReference>
<organism evidence="2 3">
    <name type="scientific">Cohnella ginsengisoli</name>
    <dbReference type="NCBI Taxonomy" id="425004"/>
    <lineage>
        <taxon>Bacteria</taxon>
        <taxon>Bacillati</taxon>
        <taxon>Bacillota</taxon>
        <taxon>Bacilli</taxon>
        <taxon>Bacillales</taxon>
        <taxon>Paenibacillaceae</taxon>
        <taxon>Cohnella</taxon>
    </lineage>
</organism>
<accession>A0A9X4QPB7</accession>
<evidence type="ECO:0000259" key="1">
    <source>
        <dbReference type="PROSITE" id="PS50853"/>
    </source>
</evidence>
<name>A0A9X4QPB7_9BACL</name>
<dbReference type="InterPro" id="IPR003961">
    <property type="entry name" value="FN3_dom"/>
</dbReference>
<evidence type="ECO:0000313" key="3">
    <source>
        <dbReference type="Proteomes" id="UP001153387"/>
    </source>
</evidence>
<dbReference type="Gene3D" id="2.60.40.10">
    <property type="entry name" value="Immunoglobulins"/>
    <property type="match status" value="1"/>
</dbReference>
<dbReference type="Pfam" id="PF07591">
    <property type="entry name" value="PT-HINT"/>
    <property type="match status" value="1"/>
</dbReference>
<dbReference type="InterPro" id="IPR036844">
    <property type="entry name" value="Hint_dom_sf"/>
</dbReference>
<dbReference type="InterPro" id="IPR013783">
    <property type="entry name" value="Ig-like_fold"/>
</dbReference>
<reference evidence="2 3" key="1">
    <citation type="submission" date="2022-10" db="EMBL/GenBank/DDBJ databases">
        <title>Comparative genomic analysis of Cohnella hashimotonis sp. nov., isolated from the International Space Station.</title>
        <authorList>
            <person name="Simpson A."/>
            <person name="Venkateswaran K."/>
        </authorList>
    </citation>
    <scope>NUCLEOTIDE SEQUENCE [LARGE SCALE GENOMIC DNA]</scope>
    <source>
        <strain evidence="2 3">DSM 18997</strain>
    </source>
</reference>
<evidence type="ECO:0000313" key="2">
    <source>
        <dbReference type="EMBL" id="MDG0794164.1"/>
    </source>
</evidence>
<dbReference type="Proteomes" id="UP001153387">
    <property type="component" value="Unassembled WGS sequence"/>
</dbReference>